<dbReference type="EMBL" id="JAUJYN010000004">
    <property type="protein sequence ID" value="KAK1273182.1"/>
    <property type="molecule type" value="Genomic_DNA"/>
</dbReference>
<dbReference type="PANTHER" id="PTHR13366:SF0">
    <property type="entry name" value="HEAT REPEAT-CONTAINING PROTEIN 6"/>
    <property type="match status" value="1"/>
</dbReference>
<organism evidence="3 4">
    <name type="scientific">Acorus gramineus</name>
    <name type="common">Dwarf sweet flag</name>
    <dbReference type="NCBI Taxonomy" id="55184"/>
    <lineage>
        <taxon>Eukaryota</taxon>
        <taxon>Viridiplantae</taxon>
        <taxon>Streptophyta</taxon>
        <taxon>Embryophyta</taxon>
        <taxon>Tracheophyta</taxon>
        <taxon>Spermatophyta</taxon>
        <taxon>Magnoliopsida</taxon>
        <taxon>Liliopsida</taxon>
        <taxon>Acoraceae</taxon>
        <taxon>Acorus</taxon>
    </lineage>
</organism>
<comment type="caution">
    <text evidence="3">The sequence shown here is derived from an EMBL/GenBank/DDBJ whole genome shotgun (WGS) entry which is preliminary data.</text>
</comment>
<dbReference type="InterPro" id="IPR052107">
    <property type="entry name" value="HEAT6"/>
</dbReference>
<evidence type="ECO:0000313" key="3">
    <source>
        <dbReference type="EMBL" id="KAK1273182.1"/>
    </source>
</evidence>
<dbReference type="Pfam" id="PF13251">
    <property type="entry name" value="DUF4042"/>
    <property type="match status" value="1"/>
</dbReference>
<evidence type="ECO:0000313" key="4">
    <source>
        <dbReference type="Proteomes" id="UP001179952"/>
    </source>
</evidence>
<evidence type="ECO:0000256" key="1">
    <source>
        <dbReference type="SAM" id="MobiDB-lite"/>
    </source>
</evidence>
<sequence length="887" mass="97716">MIGDVFSRIGSASLVLWQSMIKVLRKLMDFIASKNVLIEDYIMSRFYTSLLHCLHLVLADPKGPLSEHVAGLVASLQLFFTYGVSNRSAYVFGTSDSKDKEVDSPIMKSRLVEPTRSDCGRYRPPHLRKREGNGVHVPKFWGSESSVRHEPSGFGSASSDSEQSDGDGFVKDMDRFRSSKARIAALICIQDLCQADPKSLIALWTMLLPTNDVLKPRKYQENLMTCLLFDPILKTRIASASTLALMLDGRSSLFLQVAEYKESTKCGSFTTLSSSLGQILMQLHTGFVRTQGKPALLSTMFQYSQQGTHPTIRFEALQVLKAVSHNYPHLITECWEHISAAVLEQLKVSNYNGSSYEVSARTWKGDSGNNLAANSDKCTVAAIKVLDEALRAASGFRGTEEFLDDRLLDIKLLSGCTKDKKISSAPSYGFDGPHNTGETDGSKQWSEALSKHLSFMLSHKSSTVRAATVTCFAGITSLVFFALSKEMQDFIISSSITASSNDEVSSVRSAACRALGVLACFPGIFRSVQILNKFVHAAEFNTHDPLLSVRITASWALANMCDSLRHQAIDLDIEKSSTGSMSDSESVMLLAESALRLTKDSDKVKANAVRALGNLSRFVRFSHISTPYNEIMSNVGPYLLQTSVEPKAGSQPFSSNVSKTIPIGDSNWLEKMVQAFVSCVTTGNVKELHFKRNSKNTQWIWSVDDHLLAWPLSKIKPKGKYKLGPLTAAVVLGATKDYIIDYGGSFPDVIQGLEHVLETLCSDQSLPPSSLKNKVTLEKQLAPTTLHVLSLASPSEPQPLKDFLVKKSSFLEEWIKSLCISSLEVPCDQPTEAAFTSAEEGHIDDSETSLQKKAMISKAIRSLVEIYEGNNNHTIARRFQNLLNMLQ</sequence>
<gene>
    <name evidence="3" type="ORF">QJS04_geneDACA013201</name>
</gene>
<dbReference type="InterPro" id="IPR011989">
    <property type="entry name" value="ARM-like"/>
</dbReference>
<proteinExistence type="predicted"/>
<evidence type="ECO:0000259" key="2">
    <source>
        <dbReference type="Pfam" id="PF13251"/>
    </source>
</evidence>
<name>A0AAV9BA34_ACOGR</name>
<dbReference type="Proteomes" id="UP001179952">
    <property type="component" value="Unassembled WGS sequence"/>
</dbReference>
<reference evidence="3" key="2">
    <citation type="submission" date="2023-06" db="EMBL/GenBank/DDBJ databases">
        <authorList>
            <person name="Ma L."/>
            <person name="Liu K.-W."/>
            <person name="Li Z."/>
            <person name="Hsiao Y.-Y."/>
            <person name="Qi Y."/>
            <person name="Fu T."/>
            <person name="Tang G."/>
            <person name="Zhang D."/>
            <person name="Sun W.-H."/>
            <person name="Liu D.-K."/>
            <person name="Li Y."/>
            <person name="Chen G.-Z."/>
            <person name="Liu X.-D."/>
            <person name="Liao X.-Y."/>
            <person name="Jiang Y.-T."/>
            <person name="Yu X."/>
            <person name="Hao Y."/>
            <person name="Huang J."/>
            <person name="Zhao X.-W."/>
            <person name="Ke S."/>
            <person name="Chen Y.-Y."/>
            <person name="Wu W.-L."/>
            <person name="Hsu J.-L."/>
            <person name="Lin Y.-F."/>
            <person name="Huang M.-D."/>
            <person name="Li C.-Y."/>
            <person name="Huang L."/>
            <person name="Wang Z.-W."/>
            <person name="Zhao X."/>
            <person name="Zhong W.-Y."/>
            <person name="Peng D.-H."/>
            <person name="Ahmad S."/>
            <person name="Lan S."/>
            <person name="Zhang J.-S."/>
            <person name="Tsai W.-C."/>
            <person name="Van De Peer Y."/>
            <person name="Liu Z.-J."/>
        </authorList>
    </citation>
    <scope>NUCLEOTIDE SEQUENCE</scope>
    <source>
        <strain evidence="3">SCP</strain>
        <tissue evidence="3">Leaves</tissue>
    </source>
</reference>
<accession>A0AAV9BA34</accession>
<reference evidence="3" key="1">
    <citation type="journal article" date="2023" name="Nat. Commun.">
        <title>Diploid and tetraploid genomes of Acorus and the evolution of monocots.</title>
        <authorList>
            <person name="Ma L."/>
            <person name="Liu K.W."/>
            <person name="Li Z."/>
            <person name="Hsiao Y.Y."/>
            <person name="Qi Y."/>
            <person name="Fu T."/>
            <person name="Tang G.D."/>
            <person name="Zhang D."/>
            <person name="Sun W.H."/>
            <person name="Liu D.K."/>
            <person name="Li Y."/>
            <person name="Chen G.Z."/>
            <person name="Liu X.D."/>
            <person name="Liao X.Y."/>
            <person name="Jiang Y.T."/>
            <person name="Yu X."/>
            <person name="Hao Y."/>
            <person name="Huang J."/>
            <person name="Zhao X.W."/>
            <person name="Ke S."/>
            <person name="Chen Y.Y."/>
            <person name="Wu W.L."/>
            <person name="Hsu J.L."/>
            <person name="Lin Y.F."/>
            <person name="Huang M.D."/>
            <person name="Li C.Y."/>
            <person name="Huang L."/>
            <person name="Wang Z.W."/>
            <person name="Zhao X."/>
            <person name="Zhong W.Y."/>
            <person name="Peng D.H."/>
            <person name="Ahmad S."/>
            <person name="Lan S."/>
            <person name="Zhang J.S."/>
            <person name="Tsai W.C."/>
            <person name="Van de Peer Y."/>
            <person name="Liu Z.J."/>
        </authorList>
    </citation>
    <scope>NUCLEOTIDE SEQUENCE</scope>
    <source>
        <strain evidence="3">SCP</strain>
    </source>
</reference>
<dbReference type="InterPro" id="IPR025283">
    <property type="entry name" value="DUF4042"/>
</dbReference>
<dbReference type="SUPFAM" id="SSF48371">
    <property type="entry name" value="ARM repeat"/>
    <property type="match status" value="1"/>
</dbReference>
<dbReference type="AlphaFoldDB" id="A0AAV9BA34"/>
<keyword evidence="4" id="KW-1185">Reference proteome</keyword>
<dbReference type="PANTHER" id="PTHR13366">
    <property type="entry name" value="MALARIA ANTIGEN-RELATED"/>
    <property type="match status" value="1"/>
</dbReference>
<feature type="domain" description="DUF4042" evidence="2">
    <location>
        <begin position="180"/>
        <end position="287"/>
    </location>
</feature>
<protein>
    <recommendedName>
        <fullName evidence="2">DUF4042 domain-containing protein</fullName>
    </recommendedName>
</protein>
<feature type="region of interest" description="Disordered" evidence="1">
    <location>
        <begin position="141"/>
        <end position="169"/>
    </location>
</feature>
<dbReference type="InterPro" id="IPR016024">
    <property type="entry name" value="ARM-type_fold"/>
</dbReference>
<dbReference type="Gene3D" id="1.25.10.10">
    <property type="entry name" value="Leucine-rich Repeat Variant"/>
    <property type="match status" value="1"/>
</dbReference>